<evidence type="ECO:0000313" key="4">
    <source>
        <dbReference type="Proteomes" id="UP000652760"/>
    </source>
</evidence>
<dbReference type="PANTHER" id="PTHR47893">
    <property type="entry name" value="REGULATORY PROTEIN PCHR"/>
    <property type="match status" value="1"/>
</dbReference>
<dbReference type="Gene3D" id="1.10.10.60">
    <property type="entry name" value="Homeodomain-like"/>
    <property type="match status" value="1"/>
</dbReference>
<dbReference type="InterPro" id="IPR018060">
    <property type="entry name" value="HTH_AraC"/>
</dbReference>
<evidence type="ECO:0000259" key="2">
    <source>
        <dbReference type="PROSITE" id="PS01124"/>
    </source>
</evidence>
<dbReference type="PANTHER" id="PTHR47893:SF1">
    <property type="entry name" value="REGULATORY PROTEIN PCHR"/>
    <property type="match status" value="1"/>
</dbReference>
<reference evidence="4" key="1">
    <citation type="submission" date="2021-01" db="EMBL/GenBank/DDBJ databases">
        <title>Genome public.</title>
        <authorList>
            <person name="Liu C."/>
            <person name="Sun Q."/>
        </authorList>
    </citation>
    <scope>NUCLEOTIDE SEQUENCE [LARGE SCALE GENOMIC DNA]</scope>
    <source>
        <strain evidence="4">YIM B02556</strain>
    </source>
</reference>
<sequence>MRPDPETVSAHRRSYFGTFSDPAAMARAVGAIDPGTVGPYPIRTVRKTFHGTFARATLDRLSIGIGCFAQGIPQTAGIANVHTFMFATEPAIVRRVSGWTLGWQQIFHFRPNEKTATSSPPGMPWAFGIIALPFDVLATQSRQMTGFDPDVPLNDDRMFQVPETAMARLIALMRDTARLARDAPWILETPKPVIALAGSIMETLLTCLTQGNLRQDRGALGRHRQIVARFEQALRECPEEMLSLSAICAATGVAQRTLNLACQEFLGQSAMHYARGRRLDLVRQTLLTSDPAETNVTGVAMHYGFWELGRFAQAYRIRFGERPSETLRRGAGQGRRMDRSIHAGIA</sequence>
<protein>
    <submittedName>
        <fullName evidence="3">AraC family transcriptional regulator</fullName>
    </submittedName>
</protein>
<dbReference type="SMART" id="SM00342">
    <property type="entry name" value="HTH_ARAC"/>
    <property type="match status" value="1"/>
</dbReference>
<keyword evidence="4" id="KW-1185">Reference proteome</keyword>
<comment type="caution">
    <text evidence="3">The sequence shown here is derived from an EMBL/GenBank/DDBJ whole genome shotgun (WGS) entry which is preliminary data.</text>
</comment>
<accession>A0ABS1FF00</accession>
<dbReference type="Proteomes" id="UP000652760">
    <property type="component" value="Unassembled WGS sequence"/>
</dbReference>
<dbReference type="InterPro" id="IPR053142">
    <property type="entry name" value="PchR_regulatory_protein"/>
</dbReference>
<dbReference type="Pfam" id="PF12833">
    <property type="entry name" value="HTH_18"/>
    <property type="match status" value="1"/>
</dbReference>
<feature type="compositionally biased region" description="Basic and acidic residues" evidence="1">
    <location>
        <begin position="335"/>
        <end position="346"/>
    </location>
</feature>
<dbReference type="EMBL" id="JAENHM010000077">
    <property type="protein sequence ID" value="MBK1841979.1"/>
    <property type="molecule type" value="Genomic_DNA"/>
</dbReference>
<gene>
    <name evidence="3" type="ORF">JHL17_31740</name>
</gene>
<feature type="region of interest" description="Disordered" evidence="1">
    <location>
        <begin position="326"/>
        <end position="346"/>
    </location>
</feature>
<evidence type="ECO:0000256" key="1">
    <source>
        <dbReference type="SAM" id="MobiDB-lite"/>
    </source>
</evidence>
<proteinExistence type="predicted"/>
<dbReference type="RefSeq" id="WP_200198657.1">
    <property type="nucleotide sequence ID" value="NZ_JAENHM010000077.1"/>
</dbReference>
<organism evidence="3 4">
    <name type="scientific">Azospirillum endophyticum</name>
    <dbReference type="NCBI Taxonomy" id="2800326"/>
    <lineage>
        <taxon>Bacteria</taxon>
        <taxon>Pseudomonadati</taxon>
        <taxon>Pseudomonadota</taxon>
        <taxon>Alphaproteobacteria</taxon>
        <taxon>Rhodospirillales</taxon>
        <taxon>Azospirillaceae</taxon>
        <taxon>Azospirillum</taxon>
    </lineage>
</organism>
<dbReference type="PROSITE" id="PS01124">
    <property type="entry name" value="HTH_ARAC_FAMILY_2"/>
    <property type="match status" value="1"/>
</dbReference>
<evidence type="ECO:0000313" key="3">
    <source>
        <dbReference type="EMBL" id="MBK1841979.1"/>
    </source>
</evidence>
<feature type="domain" description="HTH araC/xylS-type" evidence="2">
    <location>
        <begin position="224"/>
        <end position="329"/>
    </location>
</feature>
<name>A0ABS1FF00_9PROT</name>